<feature type="domain" description="N-acetyltransferase" evidence="3">
    <location>
        <begin position="140"/>
        <end position="318"/>
    </location>
</feature>
<dbReference type="InterPro" id="IPR000182">
    <property type="entry name" value="GNAT_dom"/>
</dbReference>
<dbReference type="Pfam" id="PF00583">
    <property type="entry name" value="Acetyltransf_1"/>
    <property type="match status" value="1"/>
</dbReference>
<protein>
    <recommendedName>
        <fullName evidence="3">N-acetyltransferase domain-containing protein</fullName>
    </recommendedName>
</protein>
<name>A0A9P8AB35_MORAP</name>
<dbReference type="Proteomes" id="UP000717515">
    <property type="component" value="Unassembled WGS sequence"/>
</dbReference>
<dbReference type="SUPFAM" id="SSF55729">
    <property type="entry name" value="Acyl-CoA N-acyltransferases (Nat)"/>
    <property type="match status" value="1"/>
</dbReference>
<accession>A0A9P8AB35</accession>
<keyword evidence="2" id="KW-1133">Transmembrane helix</keyword>
<evidence type="ECO:0000313" key="5">
    <source>
        <dbReference type="Proteomes" id="UP000717515"/>
    </source>
</evidence>
<dbReference type="CDD" id="cd04301">
    <property type="entry name" value="NAT_SF"/>
    <property type="match status" value="1"/>
</dbReference>
<dbReference type="Gene3D" id="3.40.630.30">
    <property type="match status" value="1"/>
</dbReference>
<reference evidence="4" key="1">
    <citation type="submission" date="2021-07" db="EMBL/GenBank/DDBJ databases">
        <title>Draft genome of Mortierella alpina, strain LL118, isolated from an aspen leaf litter sample.</title>
        <authorList>
            <person name="Yang S."/>
            <person name="Vinatzer B.A."/>
        </authorList>
    </citation>
    <scope>NUCLEOTIDE SEQUENCE</scope>
    <source>
        <strain evidence="4">LL118</strain>
    </source>
</reference>
<evidence type="ECO:0000313" key="4">
    <source>
        <dbReference type="EMBL" id="KAG9326280.1"/>
    </source>
</evidence>
<dbReference type="PANTHER" id="PTHR13947">
    <property type="entry name" value="GNAT FAMILY N-ACETYLTRANSFERASE"/>
    <property type="match status" value="1"/>
</dbReference>
<keyword evidence="2" id="KW-0472">Membrane</keyword>
<keyword evidence="2" id="KW-0812">Transmembrane</keyword>
<gene>
    <name evidence="4" type="ORF">KVV02_000995</name>
</gene>
<dbReference type="GO" id="GO:0008080">
    <property type="term" value="F:N-acetyltransferase activity"/>
    <property type="evidence" value="ECO:0007669"/>
    <property type="project" value="InterPro"/>
</dbReference>
<dbReference type="InterPro" id="IPR050769">
    <property type="entry name" value="NAT_camello-type"/>
</dbReference>
<proteinExistence type="predicted"/>
<dbReference type="PROSITE" id="PS51186">
    <property type="entry name" value="GNAT"/>
    <property type="match status" value="1"/>
</dbReference>
<organism evidence="4 5">
    <name type="scientific">Mortierella alpina</name>
    <name type="common">Oleaginous fungus</name>
    <name type="synonym">Mortierella renispora</name>
    <dbReference type="NCBI Taxonomy" id="64518"/>
    <lineage>
        <taxon>Eukaryota</taxon>
        <taxon>Fungi</taxon>
        <taxon>Fungi incertae sedis</taxon>
        <taxon>Mucoromycota</taxon>
        <taxon>Mortierellomycotina</taxon>
        <taxon>Mortierellomycetes</taxon>
        <taxon>Mortierellales</taxon>
        <taxon>Mortierellaceae</taxon>
        <taxon>Mortierella</taxon>
    </lineage>
</organism>
<dbReference type="PANTHER" id="PTHR13947:SF37">
    <property type="entry name" value="LD18367P"/>
    <property type="match status" value="1"/>
</dbReference>
<evidence type="ECO:0000256" key="1">
    <source>
        <dbReference type="ARBA" id="ARBA00022679"/>
    </source>
</evidence>
<feature type="transmembrane region" description="Helical" evidence="2">
    <location>
        <begin position="48"/>
        <end position="70"/>
    </location>
</feature>
<dbReference type="EMBL" id="JAIFTL010000023">
    <property type="protein sequence ID" value="KAG9326280.1"/>
    <property type="molecule type" value="Genomic_DNA"/>
</dbReference>
<comment type="caution">
    <text evidence="4">The sequence shown here is derived from an EMBL/GenBank/DDBJ whole genome shotgun (WGS) entry which is preliminary data.</text>
</comment>
<evidence type="ECO:0000259" key="3">
    <source>
        <dbReference type="PROSITE" id="PS51186"/>
    </source>
</evidence>
<evidence type="ECO:0000256" key="2">
    <source>
        <dbReference type="SAM" id="Phobius"/>
    </source>
</evidence>
<sequence length="332" mass="37616">MVAIDKSAIRIRPYVEEDYDQVMDFLVGGLCTVGERIHSRTMKRPSTAISILVQSTTFTLLIELALTALANAPTSPSSSALSLDTLRSLHETLLKPESVQDLIHSFLKPSFLFLWIIVSLIVAGTTLAMIHKKCVAGNREYIQGCFKDDLQDIPGYYQSSTTPSDGKRDNSNNKKKNRSQFWVACLDSHPQVIMGCIALDDNYAHAAHLKKKHLAQGQTEESFTIPRESDAELRRLSVHPDYRRLGISKILVEKLIEHAKEQGFKRVVLSTTMVQKEALMGYIRRGFEKERLITVDSVFNIWFGALNLKATEKEKETRSSKQQEWLREVEAY</sequence>
<dbReference type="InterPro" id="IPR016181">
    <property type="entry name" value="Acyl_CoA_acyltransferase"/>
</dbReference>
<dbReference type="AlphaFoldDB" id="A0A9P8AB35"/>
<keyword evidence="1" id="KW-0808">Transferase</keyword>
<feature type="transmembrane region" description="Helical" evidence="2">
    <location>
        <begin position="111"/>
        <end position="130"/>
    </location>
</feature>